<dbReference type="PROSITE" id="PS01185">
    <property type="entry name" value="CTCK_1"/>
    <property type="match status" value="1"/>
</dbReference>
<dbReference type="InterPro" id="IPR009030">
    <property type="entry name" value="Growth_fac_rcpt_cys_sf"/>
</dbReference>
<dbReference type="Gene3D" id="2.20.100.10">
    <property type="entry name" value="Thrombospondin type-1 (TSP1) repeat"/>
    <property type="match status" value="1"/>
</dbReference>
<dbReference type="GO" id="GO:0005178">
    <property type="term" value="F:integrin binding"/>
    <property type="evidence" value="ECO:0007669"/>
    <property type="project" value="TreeGrafter"/>
</dbReference>
<evidence type="ECO:0000259" key="8">
    <source>
        <dbReference type="PROSITE" id="PS01225"/>
    </source>
</evidence>
<dbReference type="GeneTree" id="ENSGT00940000158587"/>
<dbReference type="InterPro" id="IPR006207">
    <property type="entry name" value="Cys_knot_C"/>
</dbReference>
<dbReference type="SMART" id="SM00209">
    <property type="entry name" value="TSP1"/>
    <property type="match status" value="1"/>
</dbReference>
<organism evidence="11 12">
    <name type="scientific">Paramormyrops kingsleyae</name>
    <dbReference type="NCBI Taxonomy" id="1676925"/>
    <lineage>
        <taxon>Eukaryota</taxon>
        <taxon>Metazoa</taxon>
        <taxon>Chordata</taxon>
        <taxon>Craniata</taxon>
        <taxon>Vertebrata</taxon>
        <taxon>Euteleostomi</taxon>
        <taxon>Actinopterygii</taxon>
        <taxon>Neopterygii</taxon>
        <taxon>Teleostei</taxon>
        <taxon>Osteoglossocephala</taxon>
        <taxon>Osteoglossomorpha</taxon>
        <taxon>Osteoglossiformes</taxon>
        <taxon>Mormyridae</taxon>
        <taxon>Paramormyrops</taxon>
    </lineage>
</organism>
<feature type="domain" description="CTCK" evidence="8">
    <location>
        <begin position="264"/>
        <end position="338"/>
    </location>
</feature>
<proteinExistence type="inferred from homology"/>
<evidence type="ECO:0000256" key="1">
    <source>
        <dbReference type="ARBA" id="ARBA00004613"/>
    </source>
</evidence>
<dbReference type="Gene3D" id="2.10.70.10">
    <property type="entry name" value="Complement Module, domain 1"/>
    <property type="match status" value="1"/>
</dbReference>
<dbReference type="InterPro" id="IPR006208">
    <property type="entry name" value="Glyco_hormone_CN"/>
</dbReference>
<dbReference type="InterPro" id="IPR043973">
    <property type="entry name" value="TSP1_CCN"/>
</dbReference>
<evidence type="ECO:0000313" key="11">
    <source>
        <dbReference type="Ensembl" id="ENSPKIP00000005082.1"/>
    </source>
</evidence>
<dbReference type="Pfam" id="PF00219">
    <property type="entry name" value="IGFBP"/>
    <property type="match status" value="1"/>
</dbReference>
<dbReference type="PROSITE" id="PS01225">
    <property type="entry name" value="CTCK_2"/>
    <property type="match status" value="1"/>
</dbReference>
<dbReference type="InterPro" id="IPR000867">
    <property type="entry name" value="IGFBP-like"/>
</dbReference>
<dbReference type="SUPFAM" id="SSF82895">
    <property type="entry name" value="TSP-1 type 1 repeat"/>
    <property type="match status" value="1"/>
</dbReference>
<evidence type="ECO:0000256" key="3">
    <source>
        <dbReference type="ARBA" id="ARBA00022525"/>
    </source>
</evidence>
<dbReference type="GO" id="GO:0005615">
    <property type="term" value="C:extracellular space"/>
    <property type="evidence" value="ECO:0007669"/>
    <property type="project" value="TreeGrafter"/>
</dbReference>
<comment type="subcellular location">
    <subcellularLocation>
        <location evidence="1">Secreted</location>
    </subcellularLocation>
</comment>
<dbReference type="PROSITE" id="PS51323">
    <property type="entry name" value="IGFBP_N_2"/>
    <property type="match status" value="1"/>
</dbReference>
<dbReference type="PANTHER" id="PTHR11348:SF4">
    <property type="entry name" value="CCN FAMILY MEMBER 4"/>
    <property type="match status" value="1"/>
</dbReference>
<evidence type="ECO:0000256" key="2">
    <source>
        <dbReference type="ARBA" id="ARBA00008125"/>
    </source>
</evidence>
<dbReference type="AlphaFoldDB" id="A0A3B3QEB2"/>
<dbReference type="InterPro" id="IPR001007">
    <property type="entry name" value="VWF_dom"/>
</dbReference>
<evidence type="ECO:0000256" key="5">
    <source>
        <dbReference type="ARBA" id="ARBA00023157"/>
    </source>
</evidence>
<dbReference type="PIRSF" id="PIRSF036495">
    <property type="entry name" value="IGFBP_rP_CNN"/>
    <property type="match status" value="1"/>
</dbReference>
<evidence type="ECO:0000259" key="9">
    <source>
        <dbReference type="PROSITE" id="PS50184"/>
    </source>
</evidence>
<dbReference type="Pfam" id="PF00007">
    <property type="entry name" value="Cys_knot"/>
    <property type="match status" value="1"/>
</dbReference>
<dbReference type="SUPFAM" id="SSF57184">
    <property type="entry name" value="Growth factor receptor domain"/>
    <property type="match status" value="1"/>
</dbReference>
<dbReference type="SMART" id="SM00214">
    <property type="entry name" value="VWC"/>
    <property type="match status" value="1"/>
</dbReference>
<name>A0A3B3QEB2_9TELE</name>
<protein>
    <submittedName>
        <fullName evidence="11">Cellular communication network factor 4</fullName>
    </submittedName>
</protein>
<gene>
    <name evidence="11" type="primary">CCN4</name>
</gene>
<comment type="similarity">
    <text evidence="2">Belongs to the CCN family.</text>
</comment>
<dbReference type="OrthoDB" id="365605at2759"/>
<dbReference type="PROSITE" id="PS01208">
    <property type="entry name" value="VWFC_1"/>
    <property type="match status" value="1"/>
</dbReference>
<keyword evidence="12" id="KW-1185">Reference proteome</keyword>
<evidence type="ECO:0000256" key="7">
    <source>
        <dbReference type="SAM" id="SignalP"/>
    </source>
</evidence>
<dbReference type="GO" id="GO:0007155">
    <property type="term" value="P:cell adhesion"/>
    <property type="evidence" value="ECO:0007669"/>
    <property type="project" value="TreeGrafter"/>
</dbReference>
<dbReference type="Proteomes" id="UP000261540">
    <property type="component" value="Unplaced"/>
</dbReference>
<dbReference type="GO" id="GO:0007165">
    <property type="term" value="P:signal transduction"/>
    <property type="evidence" value="ECO:0007669"/>
    <property type="project" value="InterPro"/>
</dbReference>
<reference evidence="11" key="1">
    <citation type="submission" date="2025-08" db="UniProtKB">
        <authorList>
            <consortium name="Ensembl"/>
        </authorList>
    </citation>
    <scope>IDENTIFICATION</scope>
</reference>
<dbReference type="Pfam" id="PF00093">
    <property type="entry name" value="VWC"/>
    <property type="match status" value="1"/>
</dbReference>
<keyword evidence="5" id="KW-1015">Disulfide bond</keyword>
<evidence type="ECO:0000256" key="4">
    <source>
        <dbReference type="ARBA" id="ARBA00022729"/>
    </source>
</evidence>
<feature type="domain" description="VWFC" evidence="9">
    <location>
        <begin position="113"/>
        <end position="178"/>
    </location>
</feature>
<dbReference type="GO" id="GO:0045597">
    <property type="term" value="P:positive regulation of cell differentiation"/>
    <property type="evidence" value="ECO:0007669"/>
    <property type="project" value="TreeGrafter"/>
</dbReference>
<dbReference type="Pfam" id="PF19035">
    <property type="entry name" value="TSP1_CCN"/>
    <property type="match status" value="1"/>
</dbReference>
<dbReference type="PROSITE" id="PS50184">
    <property type="entry name" value="VWFC_2"/>
    <property type="match status" value="1"/>
</dbReference>
<evidence type="ECO:0000256" key="6">
    <source>
        <dbReference type="PROSITE-ProRule" id="PRU00039"/>
    </source>
</evidence>
<dbReference type="SMART" id="SM00121">
    <property type="entry name" value="IB"/>
    <property type="match status" value="1"/>
</dbReference>
<accession>A0A3B3QEB2</accession>
<sequence>MTWLLPCILIASSVHQVLAQNCTVAPPTPTEMDPYERTRYCRWPCECPASLPVCPPGVSLITDGCDCCKACAMQVGETCNEADTCDYHKGLYCDYSADKPRYEKGVCAYVVGTGCVHDGVIYRNGQSFQPSCRFRCLCINGAIGCLTLCADFEPPRVWCQSPRQVRLPGRCCEQWICDDGPQKVRKTFPRHTLEARTSSSKAWPQNCVTQTTPWSPCSKTCGRGLSVRVTSSNDRCEPEHETRLCSIRPCKVDISRHIQPGKKCLNIYRENQSQNFTLSGCVSTRPYWPKYCGVCTDDRCCTPYKSKTIRVDFQCPSGAVFSRSVMWINACFCNLSCKNPNDIFADLVRYYDYSEIVN</sequence>
<dbReference type="GO" id="GO:0008201">
    <property type="term" value="F:heparin binding"/>
    <property type="evidence" value="ECO:0007669"/>
    <property type="project" value="TreeGrafter"/>
</dbReference>
<keyword evidence="3" id="KW-0964">Secreted</keyword>
<keyword evidence="4 7" id="KW-0732">Signal</keyword>
<dbReference type="PROSITE" id="PS50092">
    <property type="entry name" value="TSP1"/>
    <property type="match status" value="1"/>
</dbReference>
<dbReference type="InterPro" id="IPR050941">
    <property type="entry name" value="CCN"/>
</dbReference>
<dbReference type="SMART" id="SM00041">
    <property type="entry name" value="CT"/>
    <property type="match status" value="1"/>
</dbReference>
<feature type="chain" id="PRO_5017188676" evidence="7">
    <location>
        <begin position="20"/>
        <end position="358"/>
    </location>
</feature>
<dbReference type="GO" id="GO:0031012">
    <property type="term" value="C:extracellular matrix"/>
    <property type="evidence" value="ECO:0007669"/>
    <property type="project" value="TreeGrafter"/>
</dbReference>
<evidence type="ECO:0000313" key="12">
    <source>
        <dbReference type="Proteomes" id="UP000261540"/>
    </source>
</evidence>
<dbReference type="Ensembl" id="ENSPKIT00000029075.1">
    <property type="protein sequence ID" value="ENSPKIP00000005082.1"/>
    <property type="gene ID" value="ENSPKIG00000021901.1"/>
</dbReference>
<dbReference type="InterPro" id="IPR012395">
    <property type="entry name" value="IGFBP_CNN"/>
</dbReference>
<feature type="domain" description="IGFBP N-terminal" evidence="10">
    <location>
        <begin position="37"/>
        <end position="110"/>
    </location>
</feature>
<dbReference type="PANTHER" id="PTHR11348">
    <property type="entry name" value="CONNECTIVE TISSUE GROWTH FACTOR-RELATED"/>
    <property type="match status" value="1"/>
</dbReference>
<evidence type="ECO:0000259" key="10">
    <source>
        <dbReference type="PROSITE" id="PS51323"/>
    </source>
</evidence>
<dbReference type="InterPro" id="IPR036383">
    <property type="entry name" value="TSP1_rpt_sf"/>
</dbReference>
<reference evidence="11" key="2">
    <citation type="submission" date="2025-09" db="UniProtKB">
        <authorList>
            <consortium name="Ensembl"/>
        </authorList>
    </citation>
    <scope>IDENTIFICATION</scope>
</reference>
<dbReference type="InterPro" id="IPR000884">
    <property type="entry name" value="TSP1_rpt"/>
</dbReference>
<comment type="caution">
    <text evidence="6">Lacks conserved residue(s) required for the propagation of feature annotation.</text>
</comment>
<feature type="signal peptide" evidence="7">
    <location>
        <begin position="1"/>
        <end position="19"/>
    </location>
</feature>